<accession>A0A292PQE2</accession>
<sequence length="130" mass="13381">MRFQSLATFAFPFCLTPISQSQQLPGAEPTCVADGDALVSDCQEAAKGVDLTWPRGCAAVDTPRYVVATVGTCTITAWDTSRAQCLEGEKVVGAVNSILLACGRVGVGKVGGKCPFPGTNGATGVEITRA</sequence>
<proteinExistence type="predicted"/>
<keyword evidence="1" id="KW-0732">Signal</keyword>
<dbReference type="EMBL" id="LN891111">
    <property type="protein sequence ID" value="CUS08838.1"/>
    <property type="molecule type" value="Genomic_DNA"/>
</dbReference>
<name>A0A292PQE2_9PEZI</name>
<keyword evidence="3" id="KW-1185">Reference proteome</keyword>
<dbReference type="AlphaFoldDB" id="A0A292PQE2"/>
<evidence type="ECO:0000313" key="2">
    <source>
        <dbReference type="EMBL" id="CUS08838.1"/>
    </source>
</evidence>
<protein>
    <submittedName>
        <fullName evidence="2">Uncharacterized protein</fullName>
    </submittedName>
</protein>
<feature type="chain" id="PRO_5012832754" evidence="1">
    <location>
        <begin position="22"/>
        <end position="130"/>
    </location>
</feature>
<feature type="signal peptide" evidence="1">
    <location>
        <begin position="1"/>
        <end position="21"/>
    </location>
</feature>
<reference evidence="2" key="1">
    <citation type="submission" date="2015-10" db="EMBL/GenBank/DDBJ databases">
        <authorList>
            <person name="Regsiter A."/>
            <person name="william w."/>
        </authorList>
    </citation>
    <scope>NUCLEOTIDE SEQUENCE</scope>
    <source>
        <strain evidence="2">Montdore</strain>
    </source>
</reference>
<evidence type="ECO:0000256" key="1">
    <source>
        <dbReference type="SAM" id="SignalP"/>
    </source>
</evidence>
<dbReference type="Proteomes" id="UP001412239">
    <property type="component" value="Unassembled WGS sequence"/>
</dbReference>
<evidence type="ECO:0000313" key="3">
    <source>
        <dbReference type="Proteomes" id="UP001412239"/>
    </source>
</evidence>
<organism evidence="2 3">
    <name type="scientific">Tuber aestivum</name>
    <name type="common">summer truffle</name>
    <dbReference type="NCBI Taxonomy" id="59557"/>
    <lineage>
        <taxon>Eukaryota</taxon>
        <taxon>Fungi</taxon>
        <taxon>Dikarya</taxon>
        <taxon>Ascomycota</taxon>
        <taxon>Pezizomycotina</taxon>
        <taxon>Pezizomycetes</taxon>
        <taxon>Pezizales</taxon>
        <taxon>Tuberaceae</taxon>
        <taxon>Tuber</taxon>
    </lineage>
</organism>
<gene>
    <name evidence="2" type="ORF">GSTUAT00007082001</name>
</gene>